<gene>
    <name evidence="3" type="ORF">B8V81_3609</name>
</gene>
<evidence type="ECO:0000313" key="4">
    <source>
        <dbReference type="Proteomes" id="UP000234789"/>
    </source>
</evidence>
<dbReference type="EMBL" id="NFEZ01000004">
    <property type="protein sequence ID" value="PLT45178.1"/>
    <property type="molecule type" value="Genomic_DNA"/>
</dbReference>
<reference evidence="3 4" key="1">
    <citation type="submission" date="2017-05" db="EMBL/GenBank/DDBJ databases">
        <title>Functional genome analysis of Paenibacillus pasadenensis strain R16: insights on endophytic life style and antifungal activity.</title>
        <authorList>
            <person name="Passera A."/>
            <person name="Marcolungo L."/>
            <person name="Casati P."/>
            <person name="Brasca M."/>
            <person name="Quaglino F."/>
            <person name="Delledonne M."/>
        </authorList>
    </citation>
    <scope>NUCLEOTIDE SEQUENCE [LARGE SCALE GENOMIC DNA]</scope>
    <source>
        <strain evidence="3 4">R16</strain>
    </source>
</reference>
<dbReference type="Proteomes" id="UP000234789">
    <property type="component" value="Unassembled WGS sequence"/>
</dbReference>
<comment type="caution">
    <text evidence="3">The sequence shown here is derived from an EMBL/GenBank/DDBJ whole genome shotgun (WGS) entry which is preliminary data.</text>
</comment>
<keyword evidence="3" id="KW-0328">Glycosyltransferase</keyword>
<dbReference type="EC" id="2.4.1.-" evidence="3"/>
<dbReference type="RefSeq" id="WP_101808874.1">
    <property type="nucleotide sequence ID" value="NZ_NFEZ01000004.1"/>
</dbReference>
<keyword evidence="3" id="KW-0808">Transferase</keyword>
<dbReference type="InterPro" id="IPR001173">
    <property type="entry name" value="Glyco_trans_2-like"/>
</dbReference>
<evidence type="ECO:0000313" key="3">
    <source>
        <dbReference type="EMBL" id="PLT45178.1"/>
    </source>
</evidence>
<comment type="similarity">
    <text evidence="1">Belongs to the glycosyltransferase 2 family.</text>
</comment>
<sequence length="238" mass="27124">MLPLVTVVIPFYNCPYIPQAIQSVLDQSYPSIELIVVDDGSTTNQHLLDPYRHRIVYLSKANGGTASALNYGMQCASGRYVAWLSSDDLFTRDKVLNQVSYMLEKNAQFSFTDFHTINETGQITQMWSMVKFPTEKAFIASMLDFCPVNGCTVMMLRDLIQNVGWFNPGLPYAHDYDLWARIALNDVGMHYLNEPLTLYRRHAGMGTVQHLSRIMPEFESLKAYYAPMLRTKLARMPG</sequence>
<protein>
    <submittedName>
        <fullName evidence="3">Glycosyltransferase</fullName>
        <ecNumber evidence="3">2.4.1.-</ecNumber>
    </submittedName>
</protein>
<organism evidence="3 4">
    <name type="scientific">Paenibacillus pasadenensis</name>
    <dbReference type="NCBI Taxonomy" id="217090"/>
    <lineage>
        <taxon>Bacteria</taxon>
        <taxon>Bacillati</taxon>
        <taxon>Bacillota</taxon>
        <taxon>Bacilli</taxon>
        <taxon>Bacillales</taxon>
        <taxon>Paenibacillaceae</taxon>
        <taxon>Paenibacillus</taxon>
    </lineage>
</organism>
<feature type="domain" description="Glycosyltransferase 2-like" evidence="2">
    <location>
        <begin position="6"/>
        <end position="136"/>
    </location>
</feature>
<accession>A0A2N5N4A0</accession>
<dbReference type="SUPFAM" id="SSF53448">
    <property type="entry name" value="Nucleotide-diphospho-sugar transferases"/>
    <property type="match status" value="1"/>
</dbReference>
<name>A0A2N5N4A0_9BACL</name>
<evidence type="ECO:0000256" key="1">
    <source>
        <dbReference type="ARBA" id="ARBA00006739"/>
    </source>
</evidence>
<proteinExistence type="inferred from homology"/>
<dbReference type="GO" id="GO:0016758">
    <property type="term" value="F:hexosyltransferase activity"/>
    <property type="evidence" value="ECO:0007669"/>
    <property type="project" value="UniProtKB-ARBA"/>
</dbReference>
<dbReference type="PANTHER" id="PTHR22916">
    <property type="entry name" value="GLYCOSYLTRANSFERASE"/>
    <property type="match status" value="1"/>
</dbReference>
<keyword evidence="4" id="KW-1185">Reference proteome</keyword>
<evidence type="ECO:0000259" key="2">
    <source>
        <dbReference type="Pfam" id="PF00535"/>
    </source>
</evidence>
<dbReference type="InterPro" id="IPR029044">
    <property type="entry name" value="Nucleotide-diphossugar_trans"/>
</dbReference>
<dbReference type="Pfam" id="PF00535">
    <property type="entry name" value="Glycos_transf_2"/>
    <property type="match status" value="1"/>
</dbReference>
<dbReference type="AlphaFoldDB" id="A0A2N5N4A0"/>
<dbReference type="PANTHER" id="PTHR22916:SF3">
    <property type="entry name" value="UDP-GLCNAC:BETAGAL BETA-1,3-N-ACETYLGLUCOSAMINYLTRANSFERASE-LIKE PROTEIN 1"/>
    <property type="match status" value="1"/>
</dbReference>
<dbReference type="Gene3D" id="3.90.550.10">
    <property type="entry name" value="Spore Coat Polysaccharide Biosynthesis Protein SpsA, Chain A"/>
    <property type="match status" value="1"/>
</dbReference>